<dbReference type="SMART" id="SM00915">
    <property type="entry name" value="Jacalin"/>
    <property type="match status" value="1"/>
</dbReference>
<dbReference type="PANTHER" id="PTHR46506">
    <property type="entry name" value="OS05G0143600 PROTEIN"/>
    <property type="match status" value="1"/>
</dbReference>
<accession>A0A9R1C6Y0</accession>
<dbReference type="Gramene" id="TRITD7Bv1G233860.1">
    <property type="protein sequence ID" value="TRITD7Bv1G233860.1"/>
    <property type="gene ID" value="TRITD7Bv1G233860"/>
</dbReference>
<dbReference type="EMBL" id="LT934124">
    <property type="protein sequence ID" value="VAI94369.1"/>
    <property type="molecule type" value="Genomic_DNA"/>
</dbReference>
<dbReference type="Gene3D" id="2.40.480.10">
    <property type="entry name" value="Allene oxide cyclase-like"/>
    <property type="match status" value="1"/>
</dbReference>
<comment type="similarity">
    <text evidence="1 5">Belongs to the plant dirigent protein family.</text>
</comment>
<evidence type="ECO:0000313" key="8">
    <source>
        <dbReference type="Proteomes" id="UP000324705"/>
    </source>
</evidence>
<dbReference type="Gramene" id="TRITD0Uv1G104770.1">
    <property type="protein sequence ID" value="TRITD0Uv1G104770.1"/>
    <property type="gene ID" value="TRITD0Uv1G104770"/>
</dbReference>
<comment type="function">
    <text evidence="5">Dirigent proteins impart stereoselectivity on the phenoxy radical-coupling reaction, yielding optically active lignans from two molecules of coniferyl alcohol in the biosynthesis of lignans, flavonolignans, and alkaloids and thus plays a central role in plant secondary metabolism.</text>
</comment>
<evidence type="ECO:0000256" key="5">
    <source>
        <dbReference type="RuleBase" id="RU363099"/>
    </source>
</evidence>
<dbReference type="InterPro" id="IPR044859">
    <property type="entry name" value="Allene_oxi_cyc_Dirigent"/>
</dbReference>
<reference evidence="7 8" key="1">
    <citation type="submission" date="2017-09" db="EMBL/GenBank/DDBJ databases">
        <authorList>
            <consortium name="International Durum Wheat Genome Sequencing Consortium (IDWGSC)"/>
            <person name="Milanesi L."/>
        </authorList>
    </citation>
    <scope>NUCLEOTIDE SEQUENCE [LARGE SCALE GENOMIC DNA]</scope>
    <source>
        <strain evidence="8">cv. Svevo</strain>
    </source>
</reference>
<evidence type="ECO:0000256" key="4">
    <source>
        <dbReference type="ARBA" id="ARBA00022734"/>
    </source>
</evidence>
<dbReference type="GO" id="GO:0009699">
    <property type="term" value="P:phenylpropanoid biosynthetic process"/>
    <property type="evidence" value="ECO:0007669"/>
    <property type="project" value="UniProtKB-ARBA"/>
</dbReference>
<organism evidence="7 8">
    <name type="scientific">Triticum turgidum subsp. durum</name>
    <name type="common">Durum wheat</name>
    <name type="synonym">Triticum durum</name>
    <dbReference type="NCBI Taxonomy" id="4567"/>
    <lineage>
        <taxon>Eukaryota</taxon>
        <taxon>Viridiplantae</taxon>
        <taxon>Streptophyta</taxon>
        <taxon>Embryophyta</taxon>
        <taxon>Tracheophyta</taxon>
        <taxon>Spermatophyta</taxon>
        <taxon>Magnoliopsida</taxon>
        <taxon>Liliopsida</taxon>
        <taxon>Poales</taxon>
        <taxon>Poaceae</taxon>
        <taxon>BOP clade</taxon>
        <taxon>Pooideae</taxon>
        <taxon>Triticodae</taxon>
        <taxon>Triticeae</taxon>
        <taxon>Triticinae</taxon>
        <taxon>Triticum</taxon>
    </lineage>
</organism>
<keyword evidence="5" id="KW-0052">Apoplast</keyword>
<evidence type="ECO:0000256" key="2">
    <source>
        <dbReference type="ARBA" id="ARBA00011738"/>
    </source>
</evidence>
<comment type="subunit">
    <text evidence="2 5">Homodimer.</text>
</comment>
<keyword evidence="4" id="KW-0430">Lectin</keyword>
<dbReference type="SUPFAM" id="SSF51101">
    <property type="entry name" value="Mannose-binding lectins"/>
    <property type="match status" value="1"/>
</dbReference>
<proteinExistence type="inferred from homology"/>
<dbReference type="InterPro" id="IPR001229">
    <property type="entry name" value="Jacalin-like_lectin_dom"/>
</dbReference>
<sequence length="308" mass="33633">MATFEVTRSFGASVDNTKIKFSKLYLRQIWEGPNTNQTGPLVSGDPALQFGLSGVNSWGIYDDLGSEAKLVAKAQGWHTAIHPNWYSWFSMTFFEGERFKGSTLQVMGASRSANDGEFAIIGGTGDFAMARGILTKRLVVDVAGSKIFELTVDGFCHMNIPVPAPTKMGPWGAKDAPLREMEGKSQRLESVTIYFNSVVSAIQFSYIGEDGRICNSGPWGTTGCTNSPCTIETIKFCPNEFVKQITGTVGDPDYLSHLKIVTNIKTYGPFGPQDGKSPFSFTVPEGKTVVGFFAQCDDYIRKIGVYTI</sequence>
<gene>
    <name evidence="7" type="ORF">TRITD_7Bv1G233860</name>
</gene>
<dbReference type="Pfam" id="PF01419">
    <property type="entry name" value="Jacalin"/>
    <property type="match status" value="1"/>
</dbReference>
<dbReference type="GO" id="GO:0048046">
    <property type="term" value="C:apoplast"/>
    <property type="evidence" value="ECO:0007669"/>
    <property type="project" value="UniProtKB-SubCell"/>
</dbReference>
<dbReference type="Proteomes" id="UP000324705">
    <property type="component" value="Chromosome 7B"/>
</dbReference>
<dbReference type="InterPro" id="IPR036404">
    <property type="entry name" value="Jacalin-like_lectin_dom_sf"/>
</dbReference>
<evidence type="ECO:0000256" key="1">
    <source>
        <dbReference type="ARBA" id="ARBA00010746"/>
    </source>
</evidence>
<dbReference type="GO" id="GO:0030246">
    <property type="term" value="F:carbohydrate binding"/>
    <property type="evidence" value="ECO:0007669"/>
    <property type="project" value="UniProtKB-KW"/>
</dbReference>
<protein>
    <recommendedName>
        <fullName evidence="5">Dirigent protein</fullName>
    </recommendedName>
</protein>
<evidence type="ECO:0000259" key="6">
    <source>
        <dbReference type="PROSITE" id="PS51752"/>
    </source>
</evidence>
<dbReference type="Gene3D" id="2.100.10.30">
    <property type="entry name" value="Jacalin-like lectin domain"/>
    <property type="match status" value="1"/>
</dbReference>
<dbReference type="InterPro" id="IPR004265">
    <property type="entry name" value="Dirigent"/>
</dbReference>
<feature type="domain" description="Jacalin-type lectin" evidence="6">
    <location>
        <begin position="165"/>
        <end position="308"/>
    </location>
</feature>
<dbReference type="Pfam" id="PF03018">
    <property type="entry name" value="Dirigent"/>
    <property type="match status" value="1"/>
</dbReference>
<comment type="subcellular location">
    <subcellularLocation>
        <location evidence="5">Secreted</location>
        <location evidence="5">Extracellular space</location>
        <location evidence="5">Apoplast</location>
    </subcellularLocation>
</comment>
<name>A0A9R1C6Y0_TRITD</name>
<dbReference type="AlphaFoldDB" id="A0A9R1C6Y0"/>
<keyword evidence="3 5" id="KW-0964">Secreted</keyword>
<evidence type="ECO:0000313" key="7">
    <source>
        <dbReference type="EMBL" id="VAI94369.1"/>
    </source>
</evidence>
<keyword evidence="8" id="KW-1185">Reference proteome</keyword>
<dbReference type="PROSITE" id="PS51752">
    <property type="entry name" value="JACALIN_LECTIN"/>
    <property type="match status" value="1"/>
</dbReference>
<evidence type="ECO:0000256" key="3">
    <source>
        <dbReference type="ARBA" id="ARBA00022525"/>
    </source>
</evidence>